<comment type="subcellular location">
    <subcellularLocation>
        <location evidence="2">Mitochondrion matrix</location>
    </subcellularLocation>
</comment>
<keyword evidence="10" id="KW-0809">Transit peptide</keyword>
<keyword evidence="6" id="KW-0479">Metal-binding</keyword>
<dbReference type="GO" id="GO:0004535">
    <property type="term" value="F:poly(A)-specific ribonuclease activity"/>
    <property type="evidence" value="ECO:0007669"/>
    <property type="project" value="UniProtKB-ARBA"/>
</dbReference>
<evidence type="ECO:0000256" key="6">
    <source>
        <dbReference type="ARBA" id="ARBA00022723"/>
    </source>
</evidence>
<evidence type="ECO:0000256" key="10">
    <source>
        <dbReference type="ARBA" id="ARBA00022946"/>
    </source>
</evidence>
<evidence type="ECO:0000256" key="4">
    <source>
        <dbReference type="ARBA" id="ARBA00022664"/>
    </source>
</evidence>
<keyword evidence="7" id="KW-0378">Hydrolase</keyword>
<dbReference type="OrthoDB" id="412787at2759"/>
<evidence type="ECO:0000256" key="11">
    <source>
        <dbReference type="ARBA" id="ARBA00023128"/>
    </source>
</evidence>
<dbReference type="InterPro" id="IPR050410">
    <property type="entry name" value="CCR4/nocturin_mRNA_transcr"/>
</dbReference>
<dbReference type="SUPFAM" id="SSF56219">
    <property type="entry name" value="DNase I-like"/>
    <property type="match status" value="1"/>
</dbReference>
<keyword evidence="11" id="KW-0496">Mitochondrion</keyword>
<dbReference type="InterPro" id="IPR048821">
    <property type="entry name" value="PDE12-like_N"/>
</dbReference>
<gene>
    <name evidence="16" type="primary">Pde12_0</name>
    <name evidence="16" type="ORF">c0_g1_i6</name>
</gene>
<dbReference type="Pfam" id="PF03372">
    <property type="entry name" value="Exo_endo_phos"/>
    <property type="match status" value="1"/>
</dbReference>
<keyword evidence="4" id="KW-0507">mRNA processing</keyword>
<evidence type="ECO:0000313" key="16">
    <source>
        <dbReference type="EMBL" id="JAI46038.1"/>
    </source>
</evidence>
<sequence>MLSKISNLRIGLIYPITGLRKVVTRLLHLNINHSWNLIWYSTYRTAYSHRIKYEMDKVYLRHDGSNQDLHIHFRFTNDDIRVNREFNFCRKMTENIEDALARIRNNIEKELSKKSKKDKKKRLSQTQEPIPNTYDKVLVEIVRSELCKKVENMTFEKLLETKSTDLKLLVMDKSYEIVYNLPWVLNLTLPTNILAGFTVYPSKVELQFADRKYSIGKWYKAIKPSSGDLLRGAEWVECGNGFHYESSIQDIGYFLKFQLTPSNEAGQYGPQVEQITKNEVQAGPGFCPFQTRHLYTKNRLRGDYIRVVSYNILADLYADSDYTRTHLFPYCPPYALKIDYRKQLYLKEIIGYNADIICLQEVDLKIFDLELKNTFESEELGYHGVIAQKGTCGEGVALFYMTSRFNLVYKYELNIGENIRTFPQFAELWNLIKNNKKLVERICDRSTTLQVLVLKCKESGRYLLVANTHLYFHPDADHIRLLQMGFAMLYIEHIYKNTITKLNLFDRRELSLLFCGDFNSIPECGIYKLMVEGNVGKECIDWISNTEEAVQNVSLSQPFQIKSACGTPPYTNFTHTFAACLDYIFYQSDCLDVHQVVPLPTEEELKCHTAIPSVVFPSDHVALVADLKFKYFF</sequence>
<evidence type="ECO:0000256" key="13">
    <source>
        <dbReference type="ARBA" id="ARBA00083541"/>
    </source>
</evidence>
<protein>
    <recommendedName>
        <fullName evidence="12">2',5'-phosphodiesterase 12</fullName>
    </recommendedName>
    <alternativeName>
        <fullName evidence="13">Mitochondrial deadenylase</fullName>
    </alternativeName>
</protein>
<evidence type="ECO:0000256" key="2">
    <source>
        <dbReference type="ARBA" id="ARBA00004305"/>
    </source>
</evidence>
<dbReference type="GO" id="GO:0005759">
    <property type="term" value="C:mitochondrial matrix"/>
    <property type="evidence" value="ECO:0007669"/>
    <property type="project" value="UniProtKB-SubCell"/>
</dbReference>
<dbReference type="PANTHER" id="PTHR12121:SF37">
    <property type="entry name" value="2',5'-PHOSPHODIESTERASE 12"/>
    <property type="match status" value="1"/>
</dbReference>
<keyword evidence="3" id="KW-0597">Phosphoprotein</keyword>
<reference evidence="16" key="1">
    <citation type="submission" date="2015-06" db="EMBL/GenBank/DDBJ databases">
        <authorList>
            <person name="Hoefler B.C."/>
            <person name="Straight P.D."/>
        </authorList>
    </citation>
    <scope>NUCLEOTIDE SEQUENCE</scope>
</reference>
<comment type="cofactor">
    <cofactor evidence="1">
        <name>Mg(2+)</name>
        <dbReference type="ChEBI" id="CHEBI:18420"/>
    </cofactor>
</comment>
<evidence type="ECO:0000256" key="12">
    <source>
        <dbReference type="ARBA" id="ARBA00072755"/>
    </source>
</evidence>
<dbReference type="PANTHER" id="PTHR12121">
    <property type="entry name" value="CARBON CATABOLITE REPRESSOR PROTEIN 4"/>
    <property type="match status" value="1"/>
</dbReference>
<evidence type="ECO:0000256" key="8">
    <source>
        <dbReference type="ARBA" id="ARBA00022839"/>
    </source>
</evidence>
<dbReference type="InterPro" id="IPR036691">
    <property type="entry name" value="Endo/exonu/phosph_ase_sf"/>
</dbReference>
<dbReference type="Gene3D" id="3.60.10.10">
    <property type="entry name" value="Endonuclease/exonuclease/phosphatase"/>
    <property type="match status" value="1"/>
</dbReference>
<evidence type="ECO:0000259" key="14">
    <source>
        <dbReference type="Pfam" id="PF03372"/>
    </source>
</evidence>
<evidence type="ECO:0000256" key="1">
    <source>
        <dbReference type="ARBA" id="ARBA00001946"/>
    </source>
</evidence>
<evidence type="ECO:0000256" key="3">
    <source>
        <dbReference type="ARBA" id="ARBA00022553"/>
    </source>
</evidence>
<dbReference type="InterPro" id="IPR005135">
    <property type="entry name" value="Endo/exonuclease/phosphatase"/>
</dbReference>
<dbReference type="FunFam" id="3.60.10.10:FF:000018">
    <property type="entry name" value="2',5'-phosphodiesterase 12"/>
    <property type="match status" value="1"/>
</dbReference>
<evidence type="ECO:0000256" key="7">
    <source>
        <dbReference type="ARBA" id="ARBA00022801"/>
    </source>
</evidence>
<accession>A0A0K8W490</accession>
<dbReference type="Pfam" id="PF21171">
    <property type="entry name" value="PDE12-like_N"/>
    <property type="match status" value="1"/>
</dbReference>
<evidence type="ECO:0000256" key="9">
    <source>
        <dbReference type="ARBA" id="ARBA00022842"/>
    </source>
</evidence>
<feature type="domain" description="Endonuclease/exonuclease/phosphatase" evidence="14">
    <location>
        <begin position="309"/>
        <end position="620"/>
    </location>
</feature>
<keyword evidence="8" id="KW-0269">Exonuclease</keyword>
<dbReference type="GO" id="GO:0046872">
    <property type="term" value="F:metal ion binding"/>
    <property type="evidence" value="ECO:0007669"/>
    <property type="project" value="UniProtKB-KW"/>
</dbReference>
<proteinExistence type="predicted"/>
<keyword evidence="9" id="KW-0460">Magnesium</keyword>
<evidence type="ECO:0000259" key="15">
    <source>
        <dbReference type="Pfam" id="PF21171"/>
    </source>
</evidence>
<organism evidence="16">
    <name type="scientific">Bactrocera latifrons</name>
    <name type="common">Malaysian fruit fly</name>
    <name type="synonym">Chaetodacus latifrons</name>
    <dbReference type="NCBI Taxonomy" id="174628"/>
    <lineage>
        <taxon>Eukaryota</taxon>
        <taxon>Metazoa</taxon>
        <taxon>Ecdysozoa</taxon>
        <taxon>Arthropoda</taxon>
        <taxon>Hexapoda</taxon>
        <taxon>Insecta</taxon>
        <taxon>Pterygota</taxon>
        <taxon>Neoptera</taxon>
        <taxon>Endopterygota</taxon>
        <taxon>Diptera</taxon>
        <taxon>Brachycera</taxon>
        <taxon>Muscomorpha</taxon>
        <taxon>Tephritoidea</taxon>
        <taxon>Tephritidae</taxon>
        <taxon>Bactrocera</taxon>
        <taxon>Bactrocera</taxon>
    </lineage>
</organism>
<dbReference type="AlphaFoldDB" id="A0A0K8W490"/>
<keyword evidence="5" id="KW-0540">Nuclease</keyword>
<dbReference type="EMBL" id="GDHF01006276">
    <property type="protein sequence ID" value="JAI46038.1"/>
    <property type="molecule type" value="Transcribed_RNA"/>
</dbReference>
<dbReference type="GO" id="GO:0000288">
    <property type="term" value="P:nuclear-transcribed mRNA catabolic process, deadenylation-dependent decay"/>
    <property type="evidence" value="ECO:0007669"/>
    <property type="project" value="TreeGrafter"/>
</dbReference>
<name>A0A0K8W490_BACLA</name>
<feature type="domain" description="2',5'-phosphodiesterase 12-like N-terminal" evidence="15">
    <location>
        <begin position="184"/>
        <end position="273"/>
    </location>
</feature>
<evidence type="ECO:0000256" key="5">
    <source>
        <dbReference type="ARBA" id="ARBA00022722"/>
    </source>
</evidence>
<dbReference type="GO" id="GO:0006397">
    <property type="term" value="P:mRNA processing"/>
    <property type="evidence" value="ECO:0007669"/>
    <property type="project" value="UniProtKB-KW"/>
</dbReference>